<keyword evidence="1" id="KW-0812">Transmembrane</keyword>
<gene>
    <name evidence="3" type="ORF">NB703_004611</name>
</gene>
<dbReference type="PANTHER" id="PTHR36435:SF1">
    <property type="entry name" value="CAAX AMINO TERMINAL PROTEASE FAMILY PROTEIN"/>
    <property type="match status" value="1"/>
</dbReference>
<dbReference type="PANTHER" id="PTHR36435">
    <property type="entry name" value="SLR1288 PROTEIN"/>
    <property type="match status" value="1"/>
</dbReference>
<evidence type="ECO:0000313" key="3">
    <source>
        <dbReference type="EMBL" id="MCW0346518.1"/>
    </source>
</evidence>
<feature type="transmembrane region" description="Helical" evidence="1">
    <location>
        <begin position="204"/>
        <end position="227"/>
    </location>
</feature>
<accession>A0AAJ1D3E0</accession>
<dbReference type="RefSeq" id="WP_264272279.1">
    <property type="nucleotide sequence ID" value="NZ_JANFVX010000039.1"/>
</dbReference>
<protein>
    <recommendedName>
        <fullName evidence="2">CAAX prenyl protease 2/Lysostaphin resistance protein A-like domain-containing protein</fullName>
    </recommendedName>
</protein>
<reference evidence="3" key="1">
    <citation type="submission" date="2022-06" db="EMBL/GenBank/DDBJ databases">
        <title>Dynamics of rice microbiomes reveals core vertical transmitted seed endophytes.</title>
        <authorList>
            <person name="Liao K."/>
            <person name="Zhang X."/>
        </authorList>
    </citation>
    <scope>NUCLEOTIDE SEQUENCE</scope>
    <source>
        <strain evidence="3">JT1-17</strain>
    </source>
</reference>
<evidence type="ECO:0000313" key="4">
    <source>
        <dbReference type="Proteomes" id="UP001208888"/>
    </source>
</evidence>
<dbReference type="Proteomes" id="UP001208888">
    <property type="component" value="Unassembled WGS sequence"/>
</dbReference>
<organism evidence="3 4">
    <name type="scientific">Pantoea ananas</name>
    <name type="common">Erwinia uredovora</name>
    <dbReference type="NCBI Taxonomy" id="553"/>
    <lineage>
        <taxon>Bacteria</taxon>
        <taxon>Pseudomonadati</taxon>
        <taxon>Pseudomonadota</taxon>
        <taxon>Gammaproteobacteria</taxon>
        <taxon>Enterobacterales</taxon>
        <taxon>Erwiniaceae</taxon>
        <taxon>Pantoea</taxon>
    </lineage>
</organism>
<evidence type="ECO:0000256" key="1">
    <source>
        <dbReference type="SAM" id="Phobius"/>
    </source>
</evidence>
<dbReference type="EMBL" id="JANFVX010000039">
    <property type="protein sequence ID" value="MCW0346518.1"/>
    <property type="molecule type" value="Genomic_DNA"/>
</dbReference>
<name>A0AAJ1D3E0_PANAN</name>
<dbReference type="InterPro" id="IPR052710">
    <property type="entry name" value="CAAX_protease"/>
</dbReference>
<proteinExistence type="predicted"/>
<dbReference type="GO" id="GO:0080120">
    <property type="term" value="P:CAAX-box protein maturation"/>
    <property type="evidence" value="ECO:0007669"/>
    <property type="project" value="UniProtKB-ARBA"/>
</dbReference>
<sequence>MNTDIELLDNTHSQGIVKTVFAPSAKTAVLYIIFFIITLTVLNRTPDVVAKYVGPVKAYFSSYIFGLVITVLIYFTLFLKCERIKSLNKFIPLTLSLLFVQSLSPPSSGAYLTLSSLLTQGNIIYFFIMVVIGPFVEEVAFRGCLFGSLCCLCKSFNGGIIVALLMTSLVFSVMHAQYDSISAYITEFVFSVILTTIRINTKSLIYPVLAHAALNAFAVLSLIVSVVL</sequence>
<feature type="transmembrane region" description="Helical" evidence="1">
    <location>
        <begin position="123"/>
        <end position="144"/>
    </location>
</feature>
<dbReference type="GO" id="GO:0004175">
    <property type="term" value="F:endopeptidase activity"/>
    <property type="evidence" value="ECO:0007669"/>
    <property type="project" value="UniProtKB-ARBA"/>
</dbReference>
<evidence type="ECO:0000259" key="2">
    <source>
        <dbReference type="Pfam" id="PF02517"/>
    </source>
</evidence>
<feature type="transmembrane region" description="Helical" evidence="1">
    <location>
        <begin position="28"/>
        <end position="46"/>
    </location>
</feature>
<feature type="domain" description="CAAX prenyl protease 2/Lysostaphin resistance protein A-like" evidence="2">
    <location>
        <begin position="121"/>
        <end position="217"/>
    </location>
</feature>
<keyword evidence="1" id="KW-1133">Transmembrane helix</keyword>
<feature type="transmembrane region" description="Helical" evidence="1">
    <location>
        <begin position="58"/>
        <end position="79"/>
    </location>
</feature>
<keyword evidence="1" id="KW-0472">Membrane</keyword>
<dbReference type="AlphaFoldDB" id="A0AAJ1D3E0"/>
<dbReference type="Pfam" id="PF02517">
    <property type="entry name" value="Rce1-like"/>
    <property type="match status" value="1"/>
</dbReference>
<dbReference type="InterPro" id="IPR003675">
    <property type="entry name" value="Rce1/LyrA-like_dom"/>
</dbReference>
<comment type="caution">
    <text evidence="3">The sequence shown here is derived from an EMBL/GenBank/DDBJ whole genome shotgun (WGS) entry which is preliminary data.</text>
</comment>
<feature type="transmembrane region" description="Helical" evidence="1">
    <location>
        <begin position="181"/>
        <end position="197"/>
    </location>
</feature>
<feature type="transmembrane region" description="Helical" evidence="1">
    <location>
        <begin position="86"/>
        <end position="103"/>
    </location>
</feature>